<name>A0A9P0ZE49_CUSEU</name>
<gene>
    <name evidence="2" type="ORF">CEURO_LOCUS13797</name>
</gene>
<dbReference type="PANTHER" id="PTHR32166">
    <property type="entry name" value="OSJNBA0013A04.12 PROTEIN"/>
    <property type="match status" value="1"/>
</dbReference>
<dbReference type="Proteomes" id="UP001152484">
    <property type="component" value="Unassembled WGS sequence"/>
</dbReference>
<evidence type="ECO:0000313" key="3">
    <source>
        <dbReference type="Proteomes" id="UP001152484"/>
    </source>
</evidence>
<dbReference type="AlphaFoldDB" id="A0A9P0ZE49"/>
<dbReference type="PANTHER" id="PTHR32166:SF122">
    <property type="entry name" value="OS09G0499600 PROTEIN"/>
    <property type="match status" value="1"/>
</dbReference>
<evidence type="ECO:0000313" key="2">
    <source>
        <dbReference type="EMBL" id="CAH9097319.1"/>
    </source>
</evidence>
<organism evidence="2 3">
    <name type="scientific">Cuscuta europaea</name>
    <name type="common">European dodder</name>
    <dbReference type="NCBI Taxonomy" id="41803"/>
    <lineage>
        <taxon>Eukaryota</taxon>
        <taxon>Viridiplantae</taxon>
        <taxon>Streptophyta</taxon>
        <taxon>Embryophyta</taxon>
        <taxon>Tracheophyta</taxon>
        <taxon>Spermatophyta</taxon>
        <taxon>Magnoliopsida</taxon>
        <taxon>eudicotyledons</taxon>
        <taxon>Gunneridae</taxon>
        <taxon>Pentapetalae</taxon>
        <taxon>asterids</taxon>
        <taxon>lamiids</taxon>
        <taxon>Solanales</taxon>
        <taxon>Convolvulaceae</taxon>
        <taxon>Cuscuteae</taxon>
        <taxon>Cuscuta</taxon>
        <taxon>Cuscuta subgen. Cuscuta</taxon>
    </lineage>
</organism>
<dbReference type="EMBL" id="CAMAPE010000035">
    <property type="protein sequence ID" value="CAH9097319.1"/>
    <property type="molecule type" value="Genomic_DNA"/>
</dbReference>
<dbReference type="Pfam" id="PF04937">
    <property type="entry name" value="DUF659"/>
    <property type="match status" value="1"/>
</dbReference>
<comment type="caution">
    <text evidence="2">The sequence shown here is derived from an EMBL/GenBank/DDBJ whole genome shotgun (WGS) entry which is preliminary data.</text>
</comment>
<keyword evidence="3" id="KW-1185">Reference proteome</keyword>
<evidence type="ECO:0000259" key="1">
    <source>
        <dbReference type="Pfam" id="PF04937"/>
    </source>
</evidence>
<feature type="domain" description="DUF659" evidence="1">
    <location>
        <begin position="4"/>
        <end position="154"/>
    </location>
</feature>
<accession>A0A9P0ZE49</accession>
<reference evidence="2" key="1">
    <citation type="submission" date="2022-07" db="EMBL/GenBank/DDBJ databases">
        <authorList>
            <person name="Macas J."/>
            <person name="Novak P."/>
            <person name="Neumann P."/>
        </authorList>
    </citation>
    <scope>NUCLEOTIDE SEQUENCE</scope>
</reference>
<dbReference type="SUPFAM" id="SSF53098">
    <property type="entry name" value="Ribonuclease H-like"/>
    <property type="match status" value="1"/>
</dbReference>
<dbReference type="InterPro" id="IPR007021">
    <property type="entry name" value="DUF659"/>
</dbReference>
<dbReference type="InterPro" id="IPR012337">
    <property type="entry name" value="RNaseH-like_sf"/>
</dbReference>
<dbReference type="OrthoDB" id="1299616at2759"/>
<sequence>MPAPSYHQYRHTLLNKQLVKTKEFVESFRAHWKTYGCSIMSDFWTDGKGRALINFLVNCPKGTVFLKSVDASEHVKDANLIVGLINEIIEHVGEENIVQFITDNGSNFKAAGRILEEQHPKMYWTPCAAHCVNLMLQDLGDKLPKIKNALREGKAMVVYIYNHGRILSLMRKLTSGRELHRSCVTRFATAFYTLKSIWENRCHLQVLFVSEKWTKSEFAQKADGKKIARIVARQTFWDNVYFTCQVLAPRLMS</sequence>
<proteinExistence type="predicted"/>
<protein>
    <recommendedName>
        <fullName evidence="1">DUF659 domain-containing protein</fullName>
    </recommendedName>
</protein>